<name>A0A6H0SFV1_9MICC</name>
<evidence type="ECO:0000256" key="1">
    <source>
        <dbReference type="SAM" id="Phobius"/>
    </source>
</evidence>
<feature type="transmembrane region" description="Helical" evidence="1">
    <location>
        <begin position="47"/>
        <end position="68"/>
    </location>
</feature>
<evidence type="ECO:0000313" key="3">
    <source>
        <dbReference type="Proteomes" id="UP000502331"/>
    </source>
</evidence>
<proteinExistence type="predicted"/>
<keyword evidence="1" id="KW-1133">Transmembrane helix</keyword>
<keyword evidence="1" id="KW-0472">Membrane</keyword>
<keyword evidence="1" id="KW-0812">Transmembrane</keyword>
<protein>
    <submittedName>
        <fullName evidence="2">Uncharacterized protein</fullName>
    </submittedName>
</protein>
<organism evidence="2 3">
    <name type="scientific">Glutamicibacter mishrai</name>
    <dbReference type="NCBI Taxonomy" id="1775880"/>
    <lineage>
        <taxon>Bacteria</taxon>
        <taxon>Bacillati</taxon>
        <taxon>Actinomycetota</taxon>
        <taxon>Actinomycetes</taxon>
        <taxon>Micrococcales</taxon>
        <taxon>Micrococcaceae</taxon>
        <taxon>Glutamicibacter</taxon>
    </lineage>
</organism>
<reference evidence="2 3" key="1">
    <citation type="submission" date="2018-09" db="EMBL/GenBank/DDBJ databases">
        <title>Glutamicibacter mishrai S5-52T (LMG 29155T = KCTC 39846T).</title>
        <authorList>
            <person name="Das S.K."/>
        </authorList>
    </citation>
    <scope>NUCLEOTIDE SEQUENCE [LARGE SCALE GENOMIC DNA]</scope>
    <source>
        <strain evidence="2 3">S5-52</strain>
    </source>
</reference>
<keyword evidence="3" id="KW-1185">Reference proteome</keyword>
<dbReference type="AlphaFoldDB" id="A0A6H0SFV1"/>
<accession>A0A6H0SFV1</accession>
<evidence type="ECO:0000313" key="2">
    <source>
        <dbReference type="EMBL" id="QIV86403.1"/>
    </source>
</evidence>
<dbReference type="EMBL" id="CP032549">
    <property type="protein sequence ID" value="QIV86403.1"/>
    <property type="molecule type" value="Genomic_DNA"/>
</dbReference>
<sequence>MLLGVAVIFFLLCIPMLIHGLIRRRKFSTLRDGEQTYSLRSSIRTELIMSALAAVLLVVCLVAGSGGYGRAMDNLQANIEREFSPTELDIHFWTGSSAVANISLPDGSSYEPATISLEDGYRPVINEASRNDQLPVNPDTSS</sequence>
<gene>
    <name evidence="2" type="ORF">D3791_04265</name>
</gene>
<dbReference type="Proteomes" id="UP000502331">
    <property type="component" value="Chromosome"/>
</dbReference>